<evidence type="ECO:0000259" key="3">
    <source>
        <dbReference type="Pfam" id="PF03281"/>
    </source>
</evidence>
<reference evidence="5" key="3">
    <citation type="submission" date="2023-05" db="EMBL/GenBank/DDBJ databases">
        <authorList>
            <person name="Smith C.H."/>
        </authorList>
    </citation>
    <scope>NUCLEOTIDE SEQUENCE</scope>
    <source>
        <strain evidence="5">CHS0354</strain>
        <tissue evidence="5">Mantle</tissue>
    </source>
</reference>
<dbReference type="Pfam" id="PF03281">
    <property type="entry name" value="Mab-21"/>
    <property type="match status" value="1"/>
</dbReference>
<evidence type="ECO:0000256" key="2">
    <source>
        <dbReference type="PROSITE-ProRule" id="PRU00339"/>
    </source>
</evidence>
<accession>A0AAE0T265</accession>
<dbReference type="Proteomes" id="UP001195483">
    <property type="component" value="Unassembled WGS sequence"/>
</dbReference>
<dbReference type="AlphaFoldDB" id="A0AAE0T265"/>
<dbReference type="SMART" id="SM01265">
    <property type="entry name" value="Mab-21"/>
    <property type="match status" value="1"/>
</dbReference>
<dbReference type="Gene3D" id="1.10.1410.40">
    <property type="match status" value="1"/>
</dbReference>
<dbReference type="PANTHER" id="PTHR10656">
    <property type="entry name" value="CELL FATE DETERMINING PROTEIN MAB21-RELATED"/>
    <property type="match status" value="1"/>
</dbReference>
<evidence type="ECO:0008006" key="7">
    <source>
        <dbReference type="Google" id="ProtNLM"/>
    </source>
</evidence>
<comment type="caution">
    <text evidence="5">The sequence shown here is derived from an EMBL/GenBank/DDBJ whole genome shotgun (WGS) entry which is preliminary data.</text>
</comment>
<keyword evidence="2" id="KW-0802">TPR repeat</keyword>
<reference evidence="5" key="2">
    <citation type="journal article" date="2021" name="Genome Biol. Evol.">
        <title>Developing a high-quality reference genome for a parasitic bivalve with doubly uniparental inheritance (Bivalvia: Unionida).</title>
        <authorList>
            <person name="Smith C.H."/>
        </authorList>
    </citation>
    <scope>NUCLEOTIDE SEQUENCE</scope>
    <source>
        <strain evidence="5">CHS0354</strain>
        <tissue evidence="5">Mantle</tissue>
    </source>
</reference>
<name>A0AAE0T265_9BIVA</name>
<dbReference type="Pfam" id="PF20266">
    <property type="entry name" value="Mab-21_C"/>
    <property type="match status" value="1"/>
</dbReference>
<dbReference type="PROSITE" id="PS50005">
    <property type="entry name" value="TPR"/>
    <property type="match status" value="1"/>
</dbReference>
<organism evidence="5 6">
    <name type="scientific">Potamilus streckersoni</name>
    <dbReference type="NCBI Taxonomy" id="2493646"/>
    <lineage>
        <taxon>Eukaryota</taxon>
        <taxon>Metazoa</taxon>
        <taxon>Spiralia</taxon>
        <taxon>Lophotrochozoa</taxon>
        <taxon>Mollusca</taxon>
        <taxon>Bivalvia</taxon>
        <taxon>Autobranchia</taxon>
        <taxon>Heteroconchia</taxon>
        <taxon>Palaeoheterodonta</taxon>
        <taxon>Unionida</taxon>
        <taxon>Unionoidea</taxon>
        <taxon>Unionidae</taxon>
        <taxon>Ambleminae</taxon>
        <taxon>Lampsilini</taxon>
        <taxon>Potamilus</taxon>
    </lineage>
</organism>
<proteinExistence type="inferred from homology"/>
<reference evidence="5" key="1">
    <citation type="journal article" date="2021" name="Genome Biol. Evol.">
        <title>A High-Quality Reference Genome for a Parasitic Bivalve with Doubly Uniparental Inheritance (Bivalvia: Unionida).</title>
        <authorList>
            <person name="Smith C.H."/>
        </authorList>
    </citation>
    <scope>NUCLEOTIDE SEQUENCE</scope>
    <source>
        <strain evidence="5">CHS0354</strain>
    </source>
</reference>
<evidence type="ECO:0000256" key="1">
    <source>
        <dbReference type="ARBA" id="ARBA00008307"/>
    </source>
</evidence>
<protein>
    <recommendedName>
        <fullName evidence="7">Mab-21-like HhH/H2TH-like domain-containing protein</fullName>
    </recommendedName>
</protein>
<comment type="similarity">
    <text evidence="1">Belongs to the mab-21 family.</text>
</comment>
<keyword evidence="6" id="KW-1185">Reference proteome</keyword>
<dbReference type="EMBL" id="JAEAOA010000696">
    <property type="protein sequence ID" value="KAK3602364.1"/>
    <property type="molecule type" value="Genomic_DNA"/>
</dbReference>
<dbReference type="InterPro" id="IPR046903">
    <property type="entry name" value="Mab-21-like_nuc_Trfase"/>
</dbReference>
<dbReference type="InterPro" id="IPR046906">
    <property type="entry name" value="Mab-21_HhH/H2TH-like"/>
</dbReference>
<evidence type="ECO:0000313" key="6">
    <source>
        <dbReference type="Proteomes" id="UP001195483"/>
    </source>
</evidence>
<evidence type="ECO:0000313" key="5">
    <source>
        <dbReference type="EMBL" id="KAK3602364.1"/>
    </source>
</evidence>
<sequence>MIIDMYHHIPGYFRSVSERVSNILDVIGYSQERRNGKVMVATATEVFTNIPKCFGLEDTCFKYIFGSRGEGSTGPGLNSDIDILYWDNDQQQLVTELSDCQPDKLNYLLVHDGQTHPGYVKLQLLRMLPDNTEPVFHYQNRSFRVDSYDRTVLSNQIGRLIDSDEVFSGPARRSLHDTKEICVDNVLAFRCARWPNEAHEWFQRRRPQGWPASHQLLNARKDGCFAVAVGHTHSHESDLEWRLSFSFTERELTRSFEDTVMKVYVLLKMIKKTYIEPIFRDVFTSYHCKVCMLWVRERTPTDLWRTENILYCLTLCIKQLYEWATMGYCPDYFIVTNNIYDRKIFGTTQIILTKVLGILLSEDYRMLLGLECCNLRELLLHDCSSLDMIINSRSIKRNLSVEKKLDYKICFTSQMYCRYVILRQIPQNYNIMTSYIRSIMHALQYAPSTLQIFLQHVLMMLLSRLGFHVVSVCKENAHFLSQEEVNYLMDLASMCLLVGINSDATSVRLKLCGLGTMFGDCDLTETSLQHMSDHKMRYMAASKLDTAYFPCCNREFTLKRLSTEKYCLEDLLQNQMSFSVVYLPSEIHITPTPLKMEMFRSSAVRPDVRDANKPLWYEWADVDSLMCLYFFQYLNFSILGKERHQQAALDNMIYVMKTESNMSHRETEFNLLGYCFMKESKFLNAFVCFNKSLKLCPHHNAAKFYLGILFHKIHIARLRHFRN</sequence>
<feature type="domain" description="Mab-21-like nucleotidyltransferase" evidence="3">
    <location>
        <begin position="177"/>
        <end position="252"/>
    </location>
</feature>
<dbReference type="InterPro" id="IPR019734">
    <property type="entry name" value="TPR_rpt"/>
</dbReference>
<gene>
    <name evidence="5" type="ORF">CHS0354_011198</name>
</gene>
<feature type="repeat" description="TPR" evidence="2">
    <location>
        <begin position="666"/>
        <end position="699"/>
    </location>
</feature>
<evidence type="ECO:0000259" key="4">
    <source>
        <dbReference type="Pfam" id="PF20266"/>
    </source>
</evidence>
<feature type="domain" description="Mab-21-like HhH/H2TH-like" evidence="4">
    <location>
        <begin position="262"/>
        <end position="341"/>
    </location>
</feature>
<dbReference type="PANTHER" id="PTHR10656:SF69">
    <property type="entry name" value="MAB-21-LIKE HHH_H2TH-LIKE DOMAIN-CONTAINING PROTEIN"/>
    <property type="match status" value="1"/>
</dbReference>
<dbReference type="InterPro" id="IPR024810">
    <property type="entry name" value="MAB21L/cGLR"/>
</dbReference>